<dbReference type="EMBL" id="JABCKI010006012">
    <property type="protein sequence ID" value="KAG5635853.1"/>
    <property type="molecule type" value="Genomic_DNA"/>
</dbReference>
<keyword evidence="4" id="KW-1185">Reference proteome</keyword>
<dbReference type="Gene3D" id="3.40.50.410">
    <property type="entry name" value="von Willebrand factor, type A domain"/>
    <property type="match status" value="1"/>
</dbReference>
<feature type="compositionally biased region" description="Pro residues" evidence="1">
    <location>
        <begin position="36"/>
        <end position="50"/>
    </location>
</feature>
<dbReference type="PROSITE" id="PS50234">
    <property type="entry name" value="VWFA"/>
    <property type="match status" value="1"/>
</dbReference>
<protein>
    <recommendedName>
        <fullName evidence="2">VWFA domain-containing protein</fullName>
    </recommendedName>
</protein>
<evidence type="ECO:0000313" key="4">
    <source>
        <dbReference type="Proteomes" id="UP000717328"/>
    </source>
</evidence>
<feature type="domain" description="VWFA" evidence="2">
    <location>
        <begin position="84"/>
        <end position="270"/>
    </location>
</feature>
<organism evidence="3 4">
    <name type="scientific">Sphagnurus paluster</name>
    <dbReference type="NCBI Taxonomy" id="117069"/>
    <lineage>
        <taxon>Eukaryota</taxon>
        <taxon>Fungi</taxon>
        <taxon>Dikarya</taxon>
        <taxon>Basidiomycota</taxon>
        <taxon>Agaricomycotina</taxon>
        <taxon>Agaricomycetes</taxon>
        <taxon>Agaricomycetidae</taxon>
        <taxon>Agaricales</taxon>
        <taxon>Tricholomatineae</taxon>
        <taxon>Lyophyllaceae</taxon>
        <taxon>Sphagnurus</taxon>
    </lineage>
</organism>
<name>A0A9P7FTB6_9AGAR</name>
<evidence type="ECO:0000256" key="1">
    <source>
        <dbReference type="SAM" id="MobiDB-lite"/>
    </source>
</evidence>
<comment type="caution">
    <text evidence="3">The sequence shown here is derived from an EMBL/GenBank/DDBJ whole genome shotgun (WGS) entry which is preliminary data.</text>
</comment>
<feature type="region of interest" description="Disordered" evidence="1">
    <location>
        <begin position="1"/>
        <end position="50"/>
    </location>
</feature>
<dbReference type="PANTHER" id="PTHR34706:SF1">
    <property type="entry name" value="VWFA DOMAIN-CONTAINING PROTEIN"/>
    <property type="match status" value="1"/>
</dbReference>
<dbReference type="InterPro" id="IPR036465">
    <property type="entry name" value="vWFA_dom_sf"/>
</dbReference>
<reference evidence="3" key="1">
    <citation type="submission" date="2021-02" db="EMBL/GenBank/DDBJ databases">
        <authorList>
            <person name="Nieuwenhuis M."/>
            <person name="Van De Peppel L.J.J."/>
        </authorList>
    </citation>
    <scope>NUCLEOTIDE SEQUENCE</scope>
    <source>
        <strain evidence="3">D49</strain>
    </source>
</reference>
<sequence>MGSSPSKHQPVPIAQVSASPASAKYASNLQPQSGSTPPPSNQGKTRPPPYDVVASYKHRECFDMKPALARTAAEDVLLALQRFDTVLLVDDSSSMTGARWRQAGISLIRLATVAARYDHDGIDIQFLNSKRRASGIKDAEEVQTLFASVSPRGRTPLGARLDEILTEYCNKLKRDSQTKALNLIVITDGEPTDGPETENVILRTASVLDGLHARTAQLGIQFVQIGDDVRARAYLQMLDDGLAQYGVRDIVDTTLSGDGDGLDMDLVKILVGAVNRRVDNRGSQVLTGKLLF</sequence>
<dbReference type="Proteomes" id="UP000717328">
    <property type="component" value="Unassembled WGS sequence"/>
</dbReference>
<dbReference type="PANTHER" id="PTHR34706">
    <property type="entry name" value="SLR1338 PROTEIN"/>
    <property type="match status" value="1"/>
</dbReference>
<feature type="compositionally biased region" description="Polar residues" evidence="1">
    <location>
        <begin position="16"/>
        <end position="35"/>
    </location>
</feature>
<gene>
    <name evidence="3" type="ORF">H0H81_009861</name>
</gene>
<dbReference type="InterPro" id="IPR002035">
    <property type="entry name" value="VWF_A"/>
</dbReference>
<dbReference type="OrthoDB" id="2142040at2759"/>
<reference evidence="3" key="2">
    <citation type="submission" date="2021-10" db="EMBL/GenBank/DDBJ databases">
        <title>Phylogenomics reveals ancestral predisposition of the termite-cultivated fungus Termitomyces towards a domesticated lifestyle.</title>
        <authorList>
            <person name="Auxier B."/>
            <person name="Grum-Grzhimaylo A."/>
            <person name="Cardenas M.E."/>
            <person name="Lodge J.D."/>
            <person name="Laessoe T."/>
            <person name="Pedersen O."/>
            <person name="Smith M.E."/>
            <person name="Kuyper T.W."/>
            <person name="Franco-Molano E.A."/>
            <person name="Baroni T.J."/>
            <person name="Aanen D.K."/>
        </authorList>
    </citation>
    <scope>NUCLEOTIDE SEQUENCE</scope>
    <source>
        <strain evidence="3">D49</strain>
    </source>
</reference>
<accession>A0A9P7FTB6</accession>
<dbReference type="AlphaFoldDB" id="A0A9P7FTB6"/>
<proteinExistence type="predicted"/>
<dbReference type="SUPFAM" id="SSF53300">
    <property type="entry name" value="vWA-like"/>
    <property type="match status" value="1"/>
</dbReference>
<evidence type="ECO:0000313" key="3">
    <source>
        <dbReference type="EMBL" id="KAG5635853.1"/>
    </source>
</evidence>
<evidence type="ECO:0000259" key="2">
    <source>
        <dbReference type="PROSITE" id="PS50234"/>
    </source>
</evidence>